<dbReference type="AlphaFoldDB" id="A0A8J3ATV4"/>
<protein>
    <recommendedName>
        <fullName evidence="3">Ribbon-helix-helix protein, CopG family</fullName>
    </recommendedName>
</protein>
<reference evidence="2" key="1">
    <citation type="journal article" date="2019" name="Int. J. Syst. Evol. Microbiol.">
        <title>The Global Catalogue of Microorganisms (GCM) 10K type strain sequencing project: providing services to taxonomists for standard genome sequencing and annotation.</title>
        <authorList>
            <consortium name="The Broad Institute Genomics Platform"/>
            <consortium name="The Broad Institute Genome Sequencing Center for Infectious Disease"/>
            <person name="Wu L."/>
            <person name="Ma J."/>
        </authorList>
    </citation>
    <scope>NUCLEOTIDE SEQUENCE [LARGE SCALE GENOMIC DNA]</scope>
    <source>
        <strain evidence="2">CCM 2767</strain>
    </source>
</reference>
<dbReference type="Proteomes" id="UP000642180">
    <property type="component" value="Unassembled WGS sequence"/>
</dbReference>
<dbReference type="GO" id="GO:0006355">
    <property type="term" value="P:regulation of DNA-templated transcription"/>
    <property type="evidence" value="ECO:0007669"/>
    <property type="project" value="InterPro"/>
</dbReference>
<keyword evidence="2" id="KW-1185">Reference proteome</keyword>
<evidence type="ECO:0000313" key="2">
    <source>
        <dbReference type="Proteomes" id="UP000642180"/>
    </source>
</evidence>
<evidence type="ECO:0008006" key="3">
    <source>
        <dbReference type="Google" id="ProtNLM"/>
    </source>
</evidence>
<dbReference type="SUPFAM" id="SSF47598">
    <property type="entry name" value="Ribbon-helix-helix"/>
    <property type="match status" value="1"/>
</dbReference>
<proteinExistence type="predicted"/>
<evidence type="ECO:0000313" key="1">
    <source>
        <dbReference type="EMBL" id="GGI19150.1"/>
    </source>
</evidence>
<name>A0A8J3ATV4_9BURK</name>
<dbReference type="EMBL" id="BMDI01000001">
    <property type="protein sequence ID" value="GGI19150.1"/>
    <property type="molecule type" value="Genomic_DNA"/>
</dbReference>
<gene>
    <name evidence="1" type="ORF">GCM10008066_17640</name>
</gene>
<accession>A0A8J3ATV4</accession>
<sequence>MSMPRGKPKLKTATMTLRVEPEVKVVAELAAQRERRSVTSLIEVLILAHGESLGIESQQPSKQGPLNDA</sequence>
<dbReference type="InterPro" id="IPR010985">
    <property type="entry name" value="Ribbon_hlx_hlx"/>
</dbReference>
<organism evidence="1 2">
    <name type="scientific">Oxalicibacterium faecigallinarum</name>
    <dbReference type="NCBI Taxonomy" id="573741"/>
    <lineage>
        <taxon>Bacteria</taxon>
        <taxon>Pseudomonadati</taxon>
        <taxon>Pseudomonadota</taxon>
        <taxon>Betaproteobacteria</taxon>
        <taxon>Burkholderiales</taxon>
        <taxon>Oxalobacteraceae</taxon>
        <taxon>Oxalicibacterium</taxon>
    </lineage>
</organism>
<comment type="caution">
    <text evidence="1">The sequence shown here is derived from an EMBL/GenBank/DDBJ whole genome shotgun (WGS) entry which is preliminary data.</text>
</comment>